<dbReference type="RefSeq" id="XP_067076854.1">
    <property type="nucleotide sequence ID" value="XM_067220753.1"/>
</dbReference>
<accession>A0A1G4I0Q4</accession>
<evidence type="ECO:0000256" key="2">
    <source>
        <dbReference type="ARBA" id="ARBA00014223"/>
    </source>
</evidence>
<evidence type="ECO:0000256" key="3">
    <source>
        <dbReference type="ARBA" id="ARBA00022490"/>
    </source>
</evidence>
<feature type="compositionally biased region" description="Basic and acidic residues" evidence="6">
    <location>
        <begin position="168"/>
        <end position="177"/>
    </location>
</feature>
<organism evidence="7 8">
    <name type="scientific">Trypanosoma equiperdum</name>
    <dbReference type="NCBI Taxonomy" id="5694"/>
    <lineage>
        <taxon>Eukaryota</taxon>
        <taxon>Discoba</taxon>
        <taxon>Euglenozoa</taxon>
        <taxon>Kinetoplastea</taxon>
        <taxon>Metakinetoplastina</taxon>
        <taxon>Trypanosomatida</taxon>
        <taxon>Trypanosomatidae</taxon>
        <taxon>Trypanosoma</taxon>
    </lineage>
</organism>
<proteinExistence type="predicted"/>
<name>A0A1G4I0Q4_TRYEQ</name>
<evidence type="ECO:0000256" key="4">
    <source>
        <dbReference type="ARBA" id="ARBA00022614"/>
    </source>
</evidence>
<dbReference type="VEuPathDB" id="TriTrypDB:TEOVI_000015900"/>
<keyword evidence="5" id="KW-0677">Repeat</keyword>
<dbReference type="PANTHER" id="PTHR46545">
    <property type="entry name" value="LEUCINE-RICH REPEAT-CONTAINING PROTEIN 51"/>
    <property type="match status" value="1"/>
</dbReference>
<dbReference type="GO" id="GO:0005737">
    <property type="term" value="C:cytoplasm"/>
    <property type="evidence" value="ECO:0007669"/>
    <property type="project" value="UniProtKB-SubCell"/>
</dbReference>
<dbReference type="InterPro" id="IPR032675">
    <property type="entry name" value="LRR_dom_sf"/>
</dbReference>
<dbReference type="PROSITE" id="PS51450">
    <property type="entry name" value="LRR"/>
    <property type="match status" value="1"/>
</dbReference>
<dbReference type="Gene3D" id="3.80.10.10">
    <property type="entry name" value="Ribonuclease Inhibitor"/>
    <property type="match status" value="1"/>
</dbReference>
<comment type="subcellular location">
    <subcellularLocation>
        <location evidence="1">Cytoplasm</location>
    </subcellularLocation>
</comment>
<evidence type="ECO:0000256" key="6">
    <source>
        <dbReference type="SAM" id="MobiDB-lite"/>
    </source>
</evidence>
<sequence length="616" mass="69483">MEFEQLEIGKKSITNAIARQEVTDYYDLLHPNVLLVSHFRYPPLSPVIADTIPALDRVLRKENKNLSGVTKGHNPWKVPEFLQTGAVTKSAPVAAPAVTATSPTTTSTTVTTRANSPHLAGTPTRASIVPKAPGGRPVARGFAARKRRGTSTNGRSTATGDRSTSAATRERREDPNKKKQRQSTITGPYEADIVEGPLLVTARFYAILQWMNQGAHIADTVFDMEARKVVLQESDVVLQLPAPKTEAEWYAQLGRQHTDRNQRLSRLTVTYGRDLLLFRDECYFEDGFIVTIHRFMLTQQEMLDLSSLVEYHQQAEINRRIEAMKVERDNFYAAEQRRVNAFRRSVEPLLDFTFCDVSDPILLLSVEPVAGKRHICKDVRPKNVTALPPMGYGAQQNDAQRGKDQRIVVKARNKAGDEEVYEFVDNSKPRYDFLYDPKTNAESTLQNLADKMKSMFCTSSVRISSCGMRSTDQLVPVLRRLVANAIMTIRALDLSDNEISTLPDLSLLPLQRLLLHKNKISDWMEVENRVCVLPLLEVVTLHGNPISESNEQYRQELLARLLRHPRRAARVRQVDFVTLTAQDLNIAGTFEMFTTGNTSVLEKARKFNVSDVRKKI</sequence>
<feature type="compositionally biased region" description="Polar residues" evidence="6">
    <location>
        <begin position="150"/>
        <end position="167"/>
    </location>
</feature>
<comment type="caution">
    <text evidence="7">The sequence shown here is derived from an EMBL/GenBank/DDBJ whole genome shotgun (WGS) entry which is preliminary data.</text>
</comment>
<protein>
    <recommendedName>
        <fullName evidence="2">Leucine-rich repeat-containing protein 51</fullName>
    </recommendedName>
</protein>
<keyword evidence="3" id="KW-0963">Cytoplasm</keyword>
<reference evidence="7" key="1">
    <citation type="submission" date="2016-09" db="EMBL/GenBank/DDBJ databases">
        <authorList>
            <person name="Hebert L."/>
            <person name="Moumen B."/>
        </authorList>
    </citation>
    <scope>NUCLEOTIDE SEQUENCE [LARGE SCALE GENOMIC DNA]</scope>
    <source>
        <strain evidence="7">OVI</strain>
    </source>
</reference>
<dbReference type="EMBL" id="CZPT02000244">
    <property type="protein sequence ID" value="SCU65218.1"/>
    <property type="molecule type" value="Genomic_DNA"/>
</dbReference>
<feature type="region of interest" description="Disordered" evidence="6">
    <location>
        <begin position="97"/>
        <end position="185"/>
    </location>
</feature>
<dbReference type="AlphaFoldDB" id="A0A1G4I0Q4"/>
<keyword evidence="4" id="KW-0433">Leucine-rich repeat</keyword>
<evidence type="ECO:0000256" key="5">
    <source>
        <dbReference type="ARBA" id="ARBA00022737"/>
    </source>
</evidence>
<gene>
    <name evidence="7" type="ORF">TEOVI_000015900</name>
</gene>
<keyword evidence="8" id="KW-1185">Reference proteome</keyword>
<evidence type="ECO:0000313" key="7">
    <source>
        <dbReference type="EMBL" id="SCU65218.1"/>
    </source>
</evidence>
<dbReference type="PANTHER" id="PTHR46545:SF1">
    <property type="entry name" value="LEUCINE-RICH REPEAT-CONTAINING PROTEIN 51"/>
    <property type="match status" value="1"/>
</dbReference>
<evidence type="ECO:0000313" key="8">
    <source>
        <dbReference type="Proteomes" id="UP000195570"/>
    </source>
</evidence>
<dbReference type="InterPro" id="IPR001611">
    <property type="entry name" value="Leu-rich_rpt"/>
</dbReference>
<feature type="compositionally biased region" description="Low complexity" evidence="6">
    <location>
        <begin position="97"/>
        <end position="117"/>
    </location>
</feature>
<dbReference type="Proteomes" id="UP000195570">
    <property type="component" value="Unassembled WGS sequence"/>
</dbReference>
<evidence type="ECO:0000256" key="1">
    <source>
        <dbReference type="ARBA" id="ARBA00004496"/>
    </source>
</evidence>
<dbReference type="GeneID" id="92374099"/>
<dbReference type="SUPFAM" id="SSF52058">
    <property type="entry name" value="L domain-like"/>
    <property type="match status" value="1"/>
</dbReference>